<name>A0A7S2TK71_9EUKA</name>
<sequence>MMTLDCPPQDLISQPNKMTTNCNISQTRSAGCRINNEMNNHSNEHGIHYSNGKLNKTIVKYNTINNGNNKHHHHHYHQHSHDEIMHRTNTINNLVDLCHHQAVI</sequence>
<dbReference type="EMBL" id="HBHP01008854">
    <property type="protein sequence ID" value="CAD9755075.1"/>
    <property type="molecule type" value="Transcribed_RNA"/>
</dbReference>
<proteinExistence type="predicted"/>
<gene>
    <name evidence="1" type="ORF">LSP00402_LOCUS5532</name>
</gene>
<protein>
    <submittedName>
        <fullName evidence="1">Uncharacterized protein</fullName>
    </submittedName>
</protein>
<dbReference type="AlphaFoldDB" id="A0A7S2TK71"/>
<accession>A0A7S2TK71</accession>
<reference evidence="1" key="1">
    <citation type="submission" date="2021-01" db="EMBL/GenBank/DDBJ databases">
        <authorList>
            <person name="Corre E."/>
            <person name="Pelletier E."/>
            <person name="Niang G."/>
            <person name="Scheremetjew M."/>
            <person name="Finn R."/>
            <person name="Kale V."/>
            <person name="Holt S."/>
            <person name="Cochrane G."/>
            <person name="Meng A."/>
            <person name="Brown T."/>
            <person name="Cohen L."/>
        </authorList>
    </citation>
    <scope>NUCLEOTIDE SEQUENCE</scope>
    <source>
        <strain evidence="1">CCMP622</strain>
    </source>
</reference>
<organism evidence="1">
    <name type="scientific">Lotharella oceanica</name>
    <dbReference type="NCBI Taxonomy" id="641309"/>
    <lineage>
        <taxon>Eukaryota</taxon>
        <taxon>Sar</taxon>
        <taxon>Rhizaria</taxon>
        <taxon>Cercozoa</taxon>
        <taxon>Chlorarachniophyceae</taxon>
        <taxon>Lotharella</taxon>
    </lineage>
</organism>
<evidence type="ECO:0000313" key="1">
    <source>
        <dbReference type="EMBL" id="CAD9755075.1"/>
    </source>
</evidence>